<dbReference type="EMBL" id="JBHRTR010000034">
    <property type="protein sequence ID" value="MFC3229633.1"/>
    <property type="molecule type" value="Genomic_DNA"/>
</dbReference>
<dbReference type="InterPro" id="IPR010127">
    <property type="entry name" value="Phasin_subfam-1"/>
</dbReference>
<name>A0ABV7L5L2_9PROT</name>
<comment type="caution">
    <text evidence="2">The sequence shown here is derived from an EMBL/GenBank/DDBJ whole genome shotgun (WGS) entry which is preliminary data.</text>
</comment>
<feature type="domain" description="Phasin" evidence="1">
    <location>
        <begin position="39"/>
        <end position="136"/>
    </location>
</feature>
<evidence type="ECO:0000259" key="1">
    <source>
        <dbReference type="Pfam" id="PF09361"/>
    </source>
</evidence>
<evidence type="ECO:0000313" key="2">
    <source>
        <dbReference type="EMBL" id="MFC3229633.1"/>
    </source>
</evidence>
<protein>
    <submittedName>
        <fullName evidence="2">Phasin family protein</fullName>
    </submittedName>
</protein>
<sequence length="154" mass="17213">MAASKSGKAGAADFDMTKFFDFEKMMGDMRMPGFDPTSLMEAQRKNIEALVQANKVAAEGFQALAQRQQDILREHVEQMQGLMRDAVSADTPEANAGRQAELMKIAFEKALLNMRELAELASKSQSEAFEIVNRRVMDSMEEFRQLADQNKGKA</sequence>
<evidence type="ECO:0000313" key="3">
    <source>
        <dbReference type="Proteomes" id="UP001595528"/>
    </source>
</evidence>
<dbReference type="Pfam" id="PF09361">
    <property type="entry name" value="Phasin_2"/>
    <property type="match status" value="1"/>
</dbReference>
<dbReference type="InterPro" id="IPR018968">
    <property type="entry name" value="Phasin"/>
</dbReference>
<accession>A0ABV7L5L2</accession>
<reference evidence="3" key="1">
    <citation type="journal article" date="2019" name="Int. J. Syst. Evol. Microbiol.">
        <title>The Global Catalogue of Microorganisms (GCM) 10K type strain sequencing project: providing services to taxonomists for standard genome sequencing and annotation.</title>
        <authorList>
            <consortium name="The Broad Institute Genomics Platform"/>
            <consortium name="The Broad Institute Genome Sequencing Center for Infectious Disease"/>
            <person name="Wu L."/>
            <person name="Ma J."/>
        </authorList>
    </citation>
    <scope>NUCLEOTIDE SEQUENCE [LARGE SCALE GENOMIC DNA]</scope>
    <source>
        <strain evidence="3">KCTC 42964</strain>
    </source>
</reference>
<dbReference type="Proteomes" id="UP001595528">
    <property type="component" value="Unassembled WGS sequence"/>
</dbReference>
<proteinExistence type="predicted"/>
<keyword evidence="3" id="KW-1185">Reference proteome</keyword>
<dbReference type="NCBIfam" id="TIGR01841">
    <property type="entry name" value="phasin"/>
    <property type="match status" value="1"/>
</dbReference>
<gene>
    <name evidence="2" type="ORF">ACFOGJ_20460</name>
</gene>
<organism evidence="2 3">
    <name type="scientific">Marinibaculum pumilum</name>
    <dbReference type="NCBI Taxonomy" id="1766165"/>
    <lineage>
        <taxon>Bacteria</taxon>
        <taxon>Pseudomonadati</taxon>
        <taxon>Pseudomonadota</taxon>
        <taxon>Alphaproteobacteria</taxon>
        <taxon>Rhodospirillales</taxon>
        <taxon>Rhodospirillaceae</taxon>
        <taxon>Marinibaculum</taxon>
    </lineage>
</organism>
<dbReference type="RefSeq" id="WP_379904021.1">
    <property type="nucleotide sequence ID" value="NZ_JBHRTR010000034.1"/>
</dbReference>